<dbReference type="SUPFAM" id="SSF54980">
    <property type="entry name" value="EF-G C-terminal domain-like"/>
    <property type="match status" value="1"/>
</dbReference>
<dbReference type="InterPro" id="IPR023582">
    <property type="entry name" value="Impact"/>
</dbReference>
<dbReference type="InterPro" id="IPR001498">
    <property type="entry name" value="Impact_N"/>
</dbReference>
<dbReference type="InterPro" id="IPR035647">
    <property type="entry name" value="EFG_III/V"/>
</dbReference>
<dbReference type="InterPro" id="IPR036956">
    <property type="entry name" value="Impact_N_sf"/>
</dbReference>
<dbReference type="SUPFAM" id="SSF54211">
    <property type="entry name" value="Ribosomal protein S5 domain 2-like"/>
    <property type="match status" value="1"/>
</dbReference>
<dbReference type="NCBIfam" id="TIGR00257">
    <property type="entry name" value="IMPACT_YIGZ"/>
    <property type="match status" value="1"/>
</dbReference>
<proteinExistence type="inferred from homology"/>
<dbReference type="Pfam" id="PF09186">
    <property type="entry name" value="DUF1949"/>
    <property type="match status" value="1"/>
</dbReference>
<name>A0A6I0FBL4_9FIRM</name>
<accession>A0A6I0FBL4</accession>
<dbReference type="AlphaFoldDB" id="A0A6I0FBL4"/>
<sequence length="215" mass="24146">MIEKYKTILKENMDEIIIERSKFLGYAAPVETEGEAIDFIKGVNEKHKDANHNVYGYTIGYDNEVQRYSDDGEPSGTAGIPVLEVIRKEDLKNVVVVVTRYFGGIKLGAGGLVRAYTKAAKLGLAASKIVSKRLYSQITLKIDYSLIGKIQNEIIQQGYYIKDTVYQEDVAFNLYVRNTEVEGFKAAAIDWTNDKAIIIEGETEYLTEIEGKILK</sequence>
<dbReference type="Gene3D" id="3.30.70.240">
    <property type="match status" value="1"/>
</dbReference>
<comment type="similarity">
    <text evidence="1">Belongs to the IMPACT family.</text>
</comment>
<dbReference type="InterPro" id="IPR015269">
    <property type="entry name" value="UPF0029_Impact_C"/>
</dbReference>
<dbReference type="InterPro" id="IPR020568">
    <property type="entry name" value="Ribosomal_Su5_D2-typ_SF"/>
</dbReference>
<dbReference type="PROSITE" id="PS00910">
    <property type="entry name" value="UPF0029"/>
    <property type="match status" value="1"/>
</dbReference>
<dbReference type="OrthoDB" id="9813771at2"/>
<dbReference type="InterPro" id="IPR020569">
    <property type="entry name" value="UPF0029_Impact_CS"/>
</dbReference>
<feature type="domain" description="UPF0029" evidence="3">
    <location>
        <begin position="140"/>
        <end position="195"/>
    </location>
</feature>
<gene>
    <name evidence="4" type="ORF">F8154_05320</name>
</gene>
<evidence type="ECO:0000256" key="1">
    <source>
        <dbReference type="ARBA" id="ARBA00007665"/>
    </source>
</evidence>
<organism evidence="4 5">
    <name type="scientific">Alkaliphilus pronyensis</name>
    <dbReference type="NCBI Taxonomy" id="1482732"/>
    <lineage>
        <taxon>Bacteria</taxon>
        <taxon>Bacillati</taxon>
        <taxon>Bacillota</taxon>
        <taxon>Clostridia</taxon>
        <taxon>Peptostreptococcales</taxon>
        <taxon>Natronincolaceae</taxon>
        <taxon>Alkaliphilus</taxon>
    </lineage>
</organism>
<dbReference type="PANTHER" id="PTHR16301:SF20">
    <property type="entry name" value="IMPACT FAMILY MEMBER YIGZ"/>
    <property type="match status" value="1"/>
</dbReference>
<keyword evidence="5" id="KW-1185">Reference proteome</keyword>
<dbReference type="Gene3D" id="3.30.230.30">
    <property type="entry name" value="Impact, N-terminal domain"/>
    <property type="match status" value="1"/>
</dbReference>
<comment type="caution">
    <text evidence="4">The sequence shown here is derived from an EMBL/GenBank/DDBJ whole genome shotgun (WGS) entry which is preliminary data.</text>
</comment>
<dbReference type="EMBL" id="WBZC01000014">
    <property type="protein sequence ID" value="KAB3535936.1"/>
    <property type="molecule type" value="Genomic_DNA"/>
</dbReference>
<evidence type="ECO:0000313" key="4">
    <source>
        <dbReference type="EMBL" id="KAB3535936.1"/>
    </source>
</evidence>
<dbReference type="InterPro" id="IPR015796">
    <property type="entry name" value="Impact_YigZ-like"/>
</dbReference>
<reference evidence="4 5" key="1">
    <citation type="submission" date="2019-10" db="EMBL/GenBank/DDBJ databases">
        <title>Alkaliphilus serpentinus sp. nov. and Alkaliphilus pronyensis sp. nov., two novel anaerobic alkaliphilic species isolated from the serpentinized-hosted hydrothermal field of the Prony Bay (New Caledonia).</title>
        <authorList>
            <person name="Postec A."/>
        </authorList>
    </citation>
    <scope>NUCLEOTIDE SEQUENCE [LARGE SCALE GENOMIC DNA]</scope>
    <source>
        <strain evidence="4 5">LacV</strain>
    </source>
</reference>
<dbReference type="Proteomes" id="UP000432715">
    <property type="component" value="Unassembled WGS sequence"/>
</dbReference>
<dbReference type="Pfam" id="PF01205">
    <property type="entry name" value="Impact_N"/>
    <property type="match status" value="1"/>
</dbReference>
<feature type="domain" description="Impact N-terminal" evidence="2">
    <location>
        <begin position="20"/>
        <end position="122"/>
    </location>
</feature>
<dbReference type="GO" id="GO:0005737">
    <property type="term" value="C:cytoplasm"/>
    <property type="evidence" value="ECO:0007669"/>
    <property type="project" value="TreeGrafter"/>
</dbReference>
<dbReference type="PANTHER" id="PTHR16301">
    <property type="entry name" value="IMPACT-RELATED"/>
    <property type="match status" value="1"/>
</dbReference>
<protein>
    <submittedName>
        <fullName evidence="4">YigZ family protein</fullName>
    </submittedName>
</protein>
<evidence type="ECO:0000259" key="3">
    <source>
        <dbReference type="Pfam" id="PF09186"/>
    </source>
</evidence>
<dbReference type="GO" id="GO:0006446">
    <property type="term" value="P:regulation of translational initiation"/>
    <property type="evidence" value="ECO:0007669"/>
    <property type="project" value="TreeGrafter"/>
</dbReference>
<evidence type="ECO:0000259" key="2">
    <source>
        <dbReference type="Pfam" id="PF01205"/>
    </source>
</evidence>
<evidence type="ECO:0000313" key="5">
    <source>
        <dbReference type="Proteomes" id="UP000432715"/>
    </source>
</evidence>